<keyword evidence="2" id="KW-0472">Membrane</keyword>
<feature type="transmembrane region" description="Helical" evidence="2">
    <location>
        <begin position="294"/>
        <end position="312"/>
    </location>
</feature>
<dbReference type="RefSeq" id="XP_035666725.1">
    <property type="nucleotide sequence ID" value="XM_035810832.1"/>
</dbReference>
<feature type="transmembrane region" description="Helical" evidence="2">
    <location>
        <begin position="393"/>
        <end position="414"/>
    </location>
</feature>
<dbReference type="PANTHER" id="PTHR11328:SF24">
    <property type="entry name" value="MAJOR FACILITATOR SUPERFAMILY (MFS) PROFILE DOMAIN-CONTAINING PROTEIN"/>
    <property type="match status" value="1"/>
</dbReference>
<reference evidence="4" key="2">
    <citation type="submission" date="2025-08" db="UniProtKB">
        <authorList>
            <consortium name="RefSeq"/>
        </authorList>
    </citation>
    <scope>IDENTIFICATION</scope>
    <source>
        <strain evidence="4">S238N-H82</strain>
        <tissue evidence="4">Testes</tissue>
    </source>
</reference>
<gene>
    <name evidence="4" type="primary">LOC118409658</name>
</gene>
<sequence length="416" mass="45531">MSGQNAKPLRFWNNLCYGLAGIPTSLSGNAINFFFSVFILEVAQITPAHNSILTTSAIVLSSAANFFVGFLVNTTDTRWGKLKPWILLSTFPSAACYFFLWFSPGVANPTGKLIWYLVFYVGFRVVSTGYGVARDSLVMFASHEPRERDTLITYSSAFQIAGIILSALIQQGTFLLLHADLGYDPCSNGTNVNGTDYGPSRDTEKEAYMVAAAVGTVIFLLCGLAAVFGVPEITDMRKTEQSSCFPVGDIKALARHRPFLMLLVIKAFLELGINTKQINSALMMQYTFNIADQVFYVIFLYMAAAVVAIFFWNLIIRRIGRKKVIFLGILVFLLPHNAALLIATEDLLGNGLLPFIFVAAAWGGIGEGSSCARMSSTILHSRLTGRWRLSSTLSGVSSLVSWMPSALLSLTGYFSL</sequence>
<feature type="transmembrane region" description="Helical" evidence="2">
    <location>
        <begin position="52"/>
        <end position="72"/>
    </location>
</feature>
<evidence type="ECO:0000256" key="1">
    <source>
        <dbReference type="ARBA" id="ARBA00008335"/>
    </source>
</evidence>
<dbReference type="InterPro" id="IPR039672">
    <property type="entry name" value="MFS_2"/>
</dbReference>
<dbReference type="FunFam" id="1.20.1250.20:FF:001681">
    <property type="entry name" value="Uncharacterized protein"/>
    <property type="match status" value="1"/>
</dbReference>
<keyword evidence="2" id="KW-1133">Transmembrane helix</keyword>
<dbReference type="SUPFAM" id="SSF103473">
    <property type="entry name" value="MFS general substrate transporter"/>
    <property type="match status" value="1"/>
</dbReference>
<dbReference type="Proteomes" id="UP000001554">
    <property type="component" value="Chromosome 2"/>
</dbReference>
<dbReference type="GO" id="GO:0016020">
    <property type="term" value="C:membrane"/>
    <property type="evidence" value="ECO:0007669"/>
    <property type="project" value="InterPro"/>
</dbReference>
<name>A0A9J7MFZ7_BRAFL</name>
<accession>A0A9J7MFZ7</accession>
<dbReference type="Gene3D" id="1.20.1250.20">
    <property type="entry name" value="MFS general substrate transporter like domains"/>
    <property type="match status" value="1"/>
</dbReference>
<evidence type="ECO:0000256" key="2">
    <source>
        <dbReference type="SAM" id="Phobius"/>
    </source>
</evidence>
<dbReference type="GO" id="GO:0015293">
    <property type="term" value="F:symporter activity"/>
    <property type="evidence" value="ECO:0007669"/>
    <property type="project" value="InterPro"/>
</dbReference>
<dbReference type="Pfam" id="PF13347">
    <property type="entry name" value="MFS_2"/>
    <property type="match status" value="1"/>
</dbReference>
<feature type="transmembrane region" description="Helical" evidence="2">
    <location>
        <begin position="114"/>
        <end position="133"/>
    </location>
</feature>
<proteinExistence type="inferred from homology"/>
<keyword evidence="2" id="KW-0812">Transmembrane</keyword>
<comment type="similarity">
    <text evidence="1">Belongs to the major facilitator superfamily.</text>
</comment>
<feature type="transmembrane region" description="Helical" evidence="2">
    <location>
        <begin position="324"/>
        <end position="343"/>
    </location>
</feature>
<feature type="transmembrane region" description="Helical" evidence="2">
    <location>
        <begin position="258"/>
        <end position="274"/>
    </location>
</feature>
<organism evidence="3 4">
    <name type="scientific">Branchiostoma floridae</name>
    <name type="common">Florida lancelet</name>
    <name type="synonym">Amphioxus</name>
    <dbReference type="NCBI Taxonomy" id="7739"/>
    <lineage>
        <taxon>Eukaryota</taxon>
        <taxon>Metazoa</taxon>
        <taxon>Chordata</taxon>
        <taxon>Cephalochordata</taxon>
        <taxon>Leptocardii</taxon>
        <taxon>Amphioxiformes</taxon>
        <taxon>Branchiostomatidae</taxon>
        <taxon>Branchiostoma</taxon>
    </lineage>
</organism>
<feature type="transmembrane region" description="Helical" evidence="2">
    <location>
        <begin position="355"/>
        <end position="372"/>
    </location>
</feature>
<reference evidence="3" key="1">
    <citation type="journal article" date="2020" name="Nat. Ecol. Evol.">
        <title>Deeply conserved synteny resolves early events in vertebrate evolution.</title>
        <authorList>
            <person name="Simakov O."/>
            <person name="Marletaz F."/>
            <person name="Yue J.X."/>
            <person name="O'Connell B."/>
            <person name="Jenkins J."/>
            <person name="Brandt A."/>
            <person name="Calef R."/>
            <person name="Tung C.H."/>
            <person name="Huang T.K."/>
            <person name="Schmutz J."/>
            <person name="Satoh N."/>
            <person name="Yu J.K."/>
            <person name="Putnam N.H."/>
            <person name="Green R.E."/>
            <person name="Rokhsar D.S."/>
        </authorList>
    </citation>
    <scope>NUCLEOTIDE SEQUENCE [LARGE SCALE GENOMIC DNA]</scope>
    <source>
        <strain evidence="3">S238N-H82</strain>
    </source>
</reference>
<feature type="transmembrane region" description="Helical" evidence="2">
    <location>
        <begin position="12"/>
        <end position="40"/>
    </location>
</feature>
<feature type="transmembrane region" description="Helical" evidence="2">
    <location>
        <begin position="154"/>
        <end position="177"/>
    </location>
</feature>
<dbReference type="GO" id="GO:0008643">
    <property type="term" value="P:carbohydrate transport"/>
    <property type="evidence" value="ECO:0007669"/>
    <property type="project" value="InterPro"/>
</dbReference>
<dbReference type="InterPro" id="IPR036259">
    <property type="entry name" value="MFS_trans_sf"/>
</dbReference>
<evidence type="ECO:0000313" key="4">
    <source>
        <dbReference type="RefSeq" id="XP_035666725.1"/>
    </source>
</evidence>
<keyword evidence="3" id="KW-1185">Reference proteome</keyword>
<feature type="transmembrane region" description="Helical" evidence="2">
    <location>
        <begin position="84"/>
        <end position="102"/>
    </location>
</feature>
<dbReference type="GeneID" id="118409658"/>
<protein>
    <submittedName>
        <fullName evidence="4">Sodium-dependent lysophosphatidylcholine symporter 1-A-like isoform X2</fullName>
    </submittedName>
</protein>
<dbReference type="AlphaFoldDB" id="A0A9J7MFZ7"/>
<dbReference type="PANTHER" id="PTHR11328">
    <property type="entry name" value="MAJOR FACILITATOR SUPERFAMILY DOMAIN-CONTAINING PROTEIN"/>
    <property type="match status" value="1"/>
</dbReference>
<evidence type="ECO:0000313" key="3">
    <source>
        <dbReference type="Proteomes" id="UP000001554"/>
    </source>
</evidence>
<feature type="transmembrane region" description="Helical" evidence="2">
    <location>
        <begin position="207"/>
        <end position="230"/>
    </location>
</feature>